<proteinExistence type="inferred from homology"/>
<dbReference type="Pfam" id="PF00732">
    <property type="entry name" value="GMC_oxred_N"/>
    <property type="match status" value="1"/>
</dbReference>
<comment type="similarity">
    <text evidence="2 6">Belongs to the GMC oxidoreductase family.</text>
</comment>
<reference evidence="10" key="1">
    <citation type="submission" date="2016-10" db="EMBL/GenBank/DDBJ databases">
        <authorList>
            <person name="Varghese N."/>
            <person name="Submissions S."/>
        </authorList>
    </citation>
    <scope>NUCLEOTIDE SEQUENCE [LARGE SCALE GENOMIC DNA]</scope>
    <source>
        <strain evidence="10">DSM 17875</strain>
    </source>
</reference>
<dbReference type="Gene3D" id="3.30.560.10">
    <property type="entry name" value="Glucose Oxidase, domain 3"/>
    <property type="match status" value="1"/>
</dbReference>
<protein>
    <submittedName>
        <fullName evidence="9">Choline dehydrogenase</fullName>
    </submittedName>
</protein>
<dbReference type="PROSITE" id="PS00623">
    <property type="entry name" value="GMC_OXRED_1"/>
    <property type="match status" value="1"/>
</dbReference>
<evidence type="ECO:0000256" key="1">
    <source>
        <dbReference type="ARBA" id="ARBA00001974"/>
    </source>
</evidence>
<comment type="cofactor">
    <cofactor evidence="1">
        <name>FAD</name>
        <dbReference type="ChEBI" id="CHEBI:57692"/>
    </cofactor>
</comment>
<evidence type="ECO:0000256" key="3">
    <source>
        <dbReference type="ARBA" id="ARBA00022630"/>
    </source>
</evidence>
<keyword evidence="4 6" id="KW-0274">FAD</keyword>
<evidence type="ECO:0000256" key="5">
    <source>
        <dbReference type="ARBA" id="ARBA00023002"/>
    </source>
</evidence>
<evidence type="ECO:0000313" key="9">
    <source>
        <dbReference type="EMBL" id="SDU25748.1"/>
    </source>
</evidence>
<evidence type="ECO:0000313" key="10">
    <source>
        <dbReference type="Proteomes" id="UP000243232"/>
    </source>
</evidence>
<dbReference type="STRING" id="364197.SAMN05216296_2694"/>
<dbReference type="OrthoDB" id="9785276at2"/>
<keyword evidence="3 6" id="KW-0285">Flavoprotein</keyword>
<feature type="domain" description="Glucose-methanol-choline oxidoreductase N-terminal" evidence="8">
    <location>
        <begin position="256"/>
        <end position="270"/>
    </location>
</feature>
<keyword evidence="5" id="KW-0560">Oxidoreductase</keyword>
<dbReference type="PIRSF" id="PIRSF000137">
    <property type="entry name" value="Alcohol_oxidase"/>
    <property type="match status" value="1"/>
</dbReference>
<name>A0A1H2H2B1_9PSED</name>
<evidence type="ECO:0000259" key="7">
    <source>
        <dbReference type="PROSITE" id="PS00623"/>
    </source>
</evidence>
<dbReference type="InterPro" id="IPR012132">
    <property type="entry name" value="GMC_OxRdtase"/>
</dbReference>
<evidence type="ECO:0000259" key="8">
    <source>
        <dbReference type="PROSITE" id="PS00624"/>
    </source>
</evidence>
<dbReference type="InterPro" id="IPR036188">
    <property type="entry name" value="FAD/NAD-bd_sf"/>
</dbReference>
<dbReference type="GO" id="GO:0050660">
    <property type="term" value="F:flavin adenine dinucleotide binding"/>
    <property type="evidence" value="ECO:0007669"/>
    <property type="project" value="InterPro"/>
</dbReference>
<dbReference type="Pfam" id="PF05199">
    <property type="entry name" value="GMC_oxred_C"/>
    <property type="match status" value="1"/>
</dbReference>
<dbReference type="Gene3D" id="3.50.50.60">
    <property type="entry name" value="FAD/NAD(P)-binding domain"/>
    <property type="match status" value="1"/>
</dbReference>
<keyword evidence="10" id="KW-1185">Reference proteome</keyword>
<organism evidence="9 10">
    <name type="scientific">Pseudomonas pohangensis</name>
    <dbReference type="NCBI Taxonomy" id="364197"/>
    <lineage>
        <taxon>Bacteria</taxon>
        <taxon>Pseudomonadati</taxon>
        <taxon>Pseudomonadota</taxon>
        <taxon>Gammaproteobacteria</taxon>
        <taxon>Pseudomonadales</taxon>
        <taxon>Pseudomonadaceae</taxon>
        <taxon>Pseudomonas</taxon>
    </lineage>
</organism>
<dbReference type="Proteomes" id="UP000243232">
    <property type="component" value="Chromosome I"/>
</dbReference>
<dbReference type="NCBIfam" id="NF002550">
    <property type="entry name" value="PRK02106.1"/>
    <property type="match status" value="1"/>
</dbReference>
<evidence type="ECO:0000256" key="6">
    <source>
        <dbReference type="RuleBase" id="RU003968"/>
    </source>
</evidence>
<dbReference type="AlphaFoldDB" id="A0A1H2H2B1"/>
<dbReference type="RefSeq" id="WP_090196289.1">
    <property type="nucleotide sequence ID" value="NZ_LT629785.1"/>
</dbReference>
<dbReference type="GO" id="GO:0016614">
    <property type="term" value="F:oxidoreductase activity, acting on CH-OH group of donors"/>
    <property type="evidence" value="ECO:0007669"/>
    <property type="project" value="InterPro"/>
</dbReference>
<dbReference type="PROSITE" id="PS00624">
    <property type="entry name" value="GMC_OXRED_2"/>
    <property type="match status" value="1"/>
</dbReference>
<dbReference type="PANTHER" id="PTHR11552">
    <property type="entry name" value="GLUCOSE-METHANOL-CHOLINE GMC OXIDOREDUCTASE"/>
    <property type="match status" value="1"/>
</dbReference>
<dbReference type="SUPFAM" id="SSF54373">
    <property type="entry name" value="FAD-linked reductases, C-terminal domain"/>
    <property type="match status" value="1"/>
</dbReference>
<evidence type="ECO:0000256" key="4">
    <source>
        <dbReference type="ARBA" id="ARBA00022827"/>
    </source>
</evidence>
<dbReference type="SUPFAM" id="SSF51905">
    <property type="entry name" value="FAD/NAD(P)-binding domain"/>
    <property type="match status" value="1"/>
</dbReference>
<dbReference type="PANTHER" id="PTHR11552:SF147">
    <property type="entry name" value="CHOLINE DEHYDROGENASE, MITOCHONDRIAL"/>
    <property type="match status" value="1"/>
</dbReference>
<feature type="domain" description="Glucose-methanol-choline oxidoreductase N-terminal" evidence="7">
    <location>
        <begin position="83"/>
        <end position="106"/>
    </location>
</feature>
<gene>
    <name evidence="9" type="ORF">SAMN05216296_2694</name>
</gene>
<dbReference type="InterPro" id="IPR007867">
    <property type="entry name" value="GMC_OxRtase_C"/>
</dbReference>
<accession>A0A1H2H2B1</accession>
<dbReference type="InterPro" id="IPR000172">
    <property type="entry name" value="GMC_OxRdtase_N"/>
</dbReference>
<dbReference type="EMBL" id="LT629785">
    <property type="protein sequence ID" value="SDU25748.1"/>
    <property type="molecule type" value="Genomic_DNA"/>
</dbReference>
<sequence>MSSEEFDYVIVGAGSAGSVLASRLTEDPAVSVCLLESGGPDKSIFIHAPAGFVAMVATSYNNWAFDTVPQKHMDNRVCYQPRGKTLGGSSSINAMLYVRGNRWDYDHWASLGNPGWSYDEVLPYFKRAENNETHGESEYHGAGGPLNVAELRNPSALSKAFVDAAVMNGIPQSRDYNGVDQFGSFLYQVTQKNGERCSAAKGYLTPNLSRPNLCVKTHALSARIIMEGKRARGIAYYQGSELKEVRARREVILSAGAFGSPHLLQLSGIGPAKELQALGIPVVHDLPGVGENLQDHIDQVQSYIAPSDSDTFGISARGTVKMAKGAYEWHKQRTGVIASSIAEAGAFVRSAADVSVPDLQLVFVVALVDDHGRKLHTSHGFSCHIEVLRPYSRGTVKLASADPRVAPKIDPNFLADERDLDLLVKGVQLQMDILQSSPLQPWRGKMLYPVQRDDTAGIIADIRARADTQYHPTSTCKMGPASDPLAVVDAQLRVHGLQGLRVVDASIMPTVTGGNTNAPTIMIAEKAVDMIRSAQS</sequence>
<evidence type="ECO:0000256" key="2">
    <source>
        <dbReference type="ARBA" id="ARBA00010790"/>
    </source>
</evidence>